<proteinExistence type="predicted"/>
<evidence type="ECO:0000259" key="1">
    <source>
        <dbReference type="SMART" id="SM01235"/>
    </source>
</evidence>
<name>A0A926Q313_9FLAO</name>
<organism evidence="2 3">
    <name type="scientific">Sinomicrobium weinanense</name>
    <dbReference type="NCBI Taxonomy" id="2842200"/>
    <lineage>
        <taxon>Bacteria</taxon>
        <taxon>Pseudomonadati</taxon>
        <taxon>Bacteroidota</taxon>
        <taxon>Flavobacteriia</taxon>
        <taxon>Flavobacteriales</taxon>
        <taxon>Flavobacteriaceae</taxon>
        <taxon>Sinomicrobium</taxon>
    </lineage>
</organism>
<sequence>MRIIKISIIILLVTFVGIQFIPKTRNQSKIVLKSDFLSVNKVPKTLERKIRVSCYDCHSNNTEYPWYNKIQLISWYLEKHVEEGKYELNFNEWGNYSSRKKRSKLRSIKSQIENDKMPLSSYTLLHREAILNEEEKQMFLAWLDTLDIP</sequence>
<dbReference type="EMBL" id="JACVDC010000008">
    <property type="protein sequence ID" value="MBC9795265.1"/>
    <property type="molecule type" value="Genomic_DNA"/>
</dbReference>
<evidence type="ECO:0000313" key="3">
    <source>
        <dbReference type="Proteomes" id="UP000653730"/>
    </source>
</evidence>
<comment type="caution">
    <text evidence="2">The sequence shown here is derived from an EMBL/GenBank/DDBJ whole genome shotgun (WGS) entry which is preliminary data.</text>
</comment>
<dbReference type="InterPro" id="IPR025992">
    <property type="entry name" value="Haem-bd"/>
</dbReference>
<dbReference type="Pfam" id="PF14376">
    <property type="entry name" value="Haem_bd"/>
    <property type="match status" value="1"/>
</dbReference>
<protein>
    <submittedName>
        <fullName evidence="2">Heme-binding domain-containing protein</fullName>
    </submittedName>
</protein>
<dbReference type="AlphaFoldDB" id="A0A926Q313"/>
<accession>A0A926Q313</accession>
<gene>
    <name evidence="2" type="ORF">IBL28_04750</name>
</gene>
<dbReference type="Proteomes" id="UP000653730">
    <property type="component" value="Unassembled WGS sequence"/>
</dbReference>
<dbReference type="RefSeq" id="WP_187964419.1">
    <property type="nucleotide sequence ID" value="NZ_JACVDC010000008.1"/>
</dbReference>
<evidence type="ECO:0000313" key="2">
    <source>
        <dbReference type="EMBL" id="MBC9795265.1"/>
    </source>
</evidence>
<reference evidence="2 3" key="1">
    <citation type="submission" date="2020-09" db="EMBL/GenBank/DDBJ databases">
        <title>Sinomicrobium weinanense sp. nov., a halophilic bacteria isolated from saline-alkali soil.</title>
        <authorList>
            <person name="Wu P."/>
            <person name="Ren H."/>
            <person name="Mei Y."/>
            <person name="Liang Y."/>
            <person name="Chen Z."/>
        </authorList>
    </citation>
    <scope>NUCLEOTIDE SEQUENCE [LARGE SCALE GENOMIC DNA]</scope>
    <source>
        <strain evidence="2 3">FJxs</strain>
    </source>
</reference>
<keyword evidence="3" id="KW-1185">Reference proteome</keyword>
<feature type="domain" description="Haem-binding" evidence="1">
    <location>
        <begin position="12"/>
        <end position="147"/>
    </location>
</feature>
<dbReference type="SMART" id="SM01235">
    <property type="entry name" value="Haem_bd"/>
    <property type="match status" value="1"/>
</dbReference>